<feature type="transmembrane region" description="Helical" evidence="1">
    <location>
        <begin position="101"/>
        <end position="120"/>
    </location>
</feature>
<sequence>MIILLIAILYFRIVPAYAVVLFFTSTWFRHLGSGPLWKLFVTGIVNDCRKHWWQHLLFINNYTNKGDSFCLMQTWHVATEMQLFIVGLVLHLVTRRCGRRILLAFMLLVGAVAPTIHVLLQDMDPFVIINPEYVNSNLVVLVFCIDYFDDLILVYNEFLELSFY</sequence>
<dbReference type="InterPro" id="IPR052728">
    <property type="entry name" value="O2_lipid_transport_reg"/>
</dbReference>
<reference evidence="2 3" key="1">
    <citation type="submission" date="2023-11" db="EMBL/GenBank/DDBJ databases">
        <authorList>
            <person name="Hedman E."/>
            <person name="Englund M."/>
            <person name="Stromberg M."/>
            <person name="Nyberg Akerstrom W."/>
            <person name="Nylinder S."/>
            <person name="Jareborg N."/>
            <person name="Kallberg Y."/>
            <person name="Kronander E."/>
        </authorList>
    </citation>
    <scope>NUCLEOTIDE SEQUENCE [LARGE SCALE GENOMIC DNA]</scope>
</reference>
<keyword evidence="1" id="KW-0812">Transmembrane</keyword>
<keyword evidence="1" id="KW-1133">Transmembrane helix</keyword>
<dbReference type="AlphaFoldDB" id="A0AAV1KPM3"/>
<gene>
    <name evidence="2" type="ORF">PARMNEM_LOCUS5401</name>
</gene>
<accession>A0AAV1KPM3</accession>
<dbReference type="PANTHER" id="PTHR11161:SF0">
    <property type="entry name" value="O-ACYLTRANSFERASE LIKE PROTEIN"/>
    <property type="match status" value="1"/>
</dbReference>
<organism evidence="2 3">
    <name type="scientific">Parnassius mnemosyne</name>
    <name type="common">clouded apollo</name>
    <dbReference type="NCBI Taxonomy" id="213953"/>
    <lineage>
        <taxon>Eukaryota</taxon>
        <taxon>Metazoa</taxon>
        <taxon>Ecdysozoa</taxon>
        <taxon>Arthropoda</taxon>
        <taxon>Hexapoda</taxon>
        <taxon>Insecta</taxon>
        <taxon>Pterygota</taxon>
        <taxon>Neoptera</taxon>
        <taxon>Endopterygota</taxon>
        <taxon>Lepidoptera</taxon>
        <taxon>Glossata</taxon>
        <taxon>Ditrysia</taxon>
        <taxon>Papilionoidea</taxon>
        <taxon>Papilionidae</taxon>
        <taxon>Parnassiinae</taxon>
        <taxon>Parnassini</taxon>
        <taxon>Parnassius</taxon>
        <taxon>Driopa</taxon>
    </lineage>
</organism>
<evidence type="ECO:0000313" key="3">
    <source>
        <dbReference type="Proteomes" id="UP001314205"/>
    </source>
</evidence>
<proteinExistence type="predicted"/>
<evidence type="ECO:0000313" key="2">
    <source>
        <dbReference type="EMBL" id="CAK1584082.1"/>
    </source>
</evidence>
<dbReference type="Proteomes" id="UP001314205">
    <property type="component" value="Unassembled WGS sequence"/>
</dbReference>
<evidence type="ECO:0000256" key="1">
    <source>
        <dbReference type="SAM" id="Phobius"/>
    </source>
</evidence>
<protein>
    <submittedName>
        <fullName evidence="2">Uncharacterized protein</fullName>
    </submittedName>
</protein>
<feature type="transmembrane region" description="Helical" evidence="1">
    <location>
        <begin position="75"/>
        <end position="94"/>
    </location>
</feature>
<dbReference type="EMBL" id="CAVLGL010000068">
    <property type="protein sequence ID" value="CAK1584082.1"/>
    <property type="molecule type" value="Genomic_DNA"/>
</dbReference>
<name>A0AAV1KPM3_9NEOP</name>
<keyword evidence="1" id="KW-0472">Membrane</keyword>
<dbReference type="PANTHER" id="PTHR11161">
    <property type="entry name" value="O-ACYLTRANSFERASE"/>
    <property type="match status" value="1"/>
</dbReference>
<keyword evidence="3" id="KW-1185">Reference proteome</keyword>
<comment type="caution">
    <text evidence="2">The sequence shown here is derived from an EMBL/GenBank/DDBJ whole genome shotgun (WGS) entry which is preliminary data.</text>
</comment>